<keyword evidence="2" id="KW-1185">Reference proteome</keyword>
<comment type="caution">
    <text evidence="1">The sequence shown here is derived from an EMBL/GenBank/DDBJ whole genome shotgun (WGS) entry which is preliminary data.</text>
</comment>
<reference evidence="1" key="1">
    <citation type="submission" date="2021-09" db="EMBL/GenBank/DDBJ databases">
        <title>The genome of Mauremys mutica provides insights into the evolution of semi-aquatic lifestyle.</title>
        <authorList>
            <person name="Gong S."/>
            <person name="Gao Y."/>
        </authorList>
    </citation>
    <scope>NUCLEOTIDE SEQUENCE</scope>
    <source>
        <strain evidence="1">MM-2020</strain>
        <tissue evidence="1">Muscle</tissue>
    </source>
</reference>
<name>A0A9D3XJU6_9SAUR</name>
<evidence type="ECO:0000313" key="1">
    <source>
        <dbReference type="EMBL" id="KAH1181282.1"/>
    </source>
</evidence>
<proteinExistence type="predicted"/>
<evidence type="ECO:0000313" key="2">
    <source>
        <dbReference type="Proteomes" id="UP000827986"/>
    </source>
</evidence>
<dbReference type="AlphaFoldDB" id="A0A9D3XJU6"/>
<gene>
    <name evidence="1" type="ORF">KIL84_005008</name>
</gene>
<dbReference type="Proteomes" id="UP000827986">
    <property type="component" value="Unassembled WGS sequence"/>
</dbReference>
<sequence length="141" mass="15424">MWQVFQLGAASAEEKIQSREGSFRFLVDACAFRCLVICTALITLASPLETRCTLDLCLPHTPHQLTQPTIQLGDQERCHQLRMGVCAPLDTPAGVQPEWNVAPGPEGNALCVNLKANEPAKFVQTPGGFRSLAREPRQCGH</sequence>
<organism evidence="1 2">
    <name type="scientific">Mauremys mutica</name>
    <name type="common">yellowpond turtle</name>
    <dbReference type="NCBI Taxonomy" id="74926"/>
    <lineage>
        <taxon>Eukaryota</taxon>
        <taxon>Metazoa</taxon>
        <taxon>Chordata</taxon>
        <taxon>Craniata</taxon>
        <taxon>Vertebrata</taxon>
        <taxon>Euteleostomi</taxon>
        <taxon>Archelosauria</taxon>
        <taxon>Testudinata</taxon>
        <taxon>Testudines</taxon>
        <taxon>Cryptodira</taxon>
        <taxon>Durocryptodira</taxon>
        <taxon>Testudinoidea</taxon>
        <taxon>Geoemydidae</taxon>
        <taxon>Geoemydinae</taxon>
        <taxon>Mauremys</taxon>
    </lineage>
</organism>
<dbReference type="EMBL" id="JAHDVG010000468">
    <property type="protein sequence ID" value="KAH1181282.1"/>
    <property type="molecule type" value="Genomic_DNA"/>
</dbReference>
<protein>
    <submittedName>
        <fullName evidence="1">Uncharacterized protein</fullName>
    </submittedName>
</protein>
<accession>A0A9D3XJU6</accession>